<dbReference type="Gene3D" id="2.60.40.10">
    <property type="entry name" value="Immunoglobulins"/>
    <property type="match status" value="2"/>
</dbReference>
<feature type="domain" description="Fibronectin type-III" evidence="29">
    <location>
        <begin position="441"/>
        <end position="536"/>
    </location>
</feature>
<evidence type="ECO:0000256" key="14">
    <source>
        <dbReference type="ARBA" id="ARBA00022902"/>
    </source>
</evidence>
<dbReference type="PROSITE" id="PS00109">
    <property type="entry name" value="PROTEIN_KINASE_TYR"/>
    <property type="match status" value="1"/>
</dbReference>
<keyword evidence="8" id="KW-0053">Apoptosis</keyword>
<dbReference type="SUPFAM" id="SSF49265">
    <property type="entry name" value="Fibronectin type III"/>
    <property type="match status" value="1"/>
</dbReference>
<dbReference type="PIRSF" id="PIRSF000666">
    <property type="entry name" value="TyrPK_ephrin_receptor"/>
    <property type="match status" value="1"/>
</dbReference>
<dbReference type="InterPro" id="IPR008979">
    <property type="entry name" value="Galactose-bd-like_sf"/>
</dbReference>
<dbReference type="Gene3D" id="2.10.50.10">
    <property type="entry name" value="Tumor Necrosis Factor Receptor, subunit A, domain 2"/>
    <property type="match status" value="1"/>
</dbReference>
<dbReference type="Gene3D" id="2.60.40.1770">
    <property type="entry name" value="ephrin a2 ectodomain"/>
    <property type="match status" value="1"/>
</dbReference>
<evidence type="ECO:0000256" key="4">
    <source>
        <dbReference type="ARBA" id="ARBA00022475"/>
    </source>
</evidence>
<dbReference type="CDD" id="cd09548">
    <property type="entry name" value="SAM_EPH-A7"/>
    <property type="match status" value="1"/>
</dbReference>
<dbReference type="GO" id="GO:0005524">
    <property type="term" value="F:ATP binding"/>
    <property type="evidence" value="ECO:0007669"/>
    <property type="project" value="UniProtKB-UniRule"/>
</dbReference>
<feature type="signal peptide" evidence="26">
    <location>
        <begin position="1"/>
        <end position="26"/>
    </location>
</feature>
<organism evidence="31 32">
    <name type="scientific">Echeneis naucrates</name>
    <name type="common">Live sharksucker</name>
    <dbReference type="NCBI Taxonomy" id="173247"/>
    <lineage>
        <taxon>Eukaryota</taxon>
        <taxon>Metazoa</taxon>
        <taxon>Chordata</taxon>
        <taxon>Craniata</taxon>
        <taxon>Vertebrata</taxon>
        <taxon>Euteleostomi</taxon>
        <taxon>Actinopterygii</taxon>
        <taxon>Neopterygii</taxon>
        <taxon>Teleostei</taxon>
        <taxon>Neoteleostei</taxon>
        <taxon>Acanthomorphata</taxon>
        <taxon>Carangaria</taxon>
        <taxon>Carangiformes</taxon>
        <taxon>Echeneidae</taxon>
        <taxon>Echeneis</taxon>
    </lineage>
</organism>
<dbReference type="Gene3D" id="3.30.200.20">
    <property type="entry name" value="Phosphorylase Kinase, domain 1"/>
    <property type="match status" value="1"/>
</dbReference>
<evidence type="ECO:0000313" key="31">
    <source>
        <dbReference type="Ensembl" id="ENSENLP00000037046.1"/>
    </source>
</evidence>
<dbReference type="Gene3D" id="2.60.120.260">
    <property type="entry name" value="Galactose-binding domain-like"/>
    <property type="match status" value="1"/>
</dbReference>
<feature type="chain" id="PRO_5025350715" description="Ephrin type-A receptor 7" evidence="26">
    <location>
        <begin position="27"/>
        <end position="969"/>
    </location>
</feature>
<keyword evidence="4" id="KW-1003">Cell membrane</keyword>
<dbReference type="Pfam" id="PF07699">
    <property type="entry name" value="Ephrin_rec_like"/>
    <property type="match status" value="1"/>
</dbReference>
<dbReference type="SMART" id="SM00615">
    <property type="entry name" value="EPH_lbd"/>
    <property type="match status" value="1"/>
</dbReference>
<dbReference type="InterPro" id="IPR000719">
    <property type="entry name" value="Prot_kinase_dom"/>
</dbReference>
<dbReference type="PROSITE" id="PS00790">
    <property type="entry name" value="RECEPTOR_TYR_KIN_V_1"/>
    <property type="match status" value="1"/>
</dbReference>
<evidence type="ECO:0000256" key="12">
    <source>
        <dbReference type="ARBA" id="ARBA00022777"/>
    </source>
</evidence>
<evidence type="ECO:0000256" key="21">
    <source>
        <dbReference type="ARBA" id="ARBA00072209"/>
    </source>
</evidence>
<dbReference type="Pfam" id="PF00041">
    <property type="entry name" value="fn3"/>
    <property type="match status" value="2"/>
</dbReference>
<keyword evidence="24" id="KW-1015">Disulfide bond</keyword>
<dbReference type="FunFam" id="3.30.200.20:FF:000001">
    <property type="entry name" value="Ephrin type-A receptor 5"/>
    <property type="match status" value="1"/>
</dbReference>
<evidence type="ECO:0000256" key="16">
    <source>
        <dbReference type="ARBA" id="ARBA00023136"/>
    </source>
</evidence>
<dbReference type="GO" id="GO:0030425">
    <property type="term" value="C:dendrite"/>
    <property type="evidence" value="ECO:0007669"/>
    <property type="project" value="TreeGrafter"/>
</dbReference>
<dbReference type="SMART" id="SM00454">
    <property type="entry name" value="SAM"/>
    <property type="match status" value="1"/>
</dbReference>
<protein>
    <recommendedName>
        <fullName evidence="21">Ephrin type-A receptor 7</fullName>
        <ecNumber evidence="2">2.7.10.1</ecNumber>
    </recommendedName>
</protein>
<feature type="binding site" evidence="23 25">
    <location>
        <position position="645"/>
    </location>
    <ligand>
        <name>ATP</name>
        <dbReference type="ChEBI" id="CHEBI:30616"/>
    </ligand>
</feature>
<feature type="binding site" evidence="23">
    <location>
        <begin position="619"/>
        <end position="627"/>
    </location>
    <ligand>
        <name>ATP</name>
        <dbReference type="ChEBI" id="CHEBI:30616"/>
    </ligand>
</feature>
<dbReference type="FunFam" id="2.10.50.10:FF:000001">
    <property type="entry name" value="Ephrin type-A receptor 5"/>
    <property type="match status" value="1"/>
</dbReference>
<evidence type="ECO:0000256" key="6">
    <source>
        <dbReference type="ARBA" id="ARBA00022679"/>
    </source>
</evidence>
<evidence type="ECO:0000256" key="10">
    <source>
        <dbReference type="ARBA" id="ARBA00022737"/>
    </source>
</evidence>
<dbReference type="InterPro" id="IPR036116">
    <property type="entry name" value="FN3_sf"/>
</dbReference>
<dbReference type="SMART" id="SM00219">
    <property type="entry name" value="TyrKc"/>
    <property type="match status" value="1"/>
</dbReference>
<dbReference type="FunFam" id="1.10.510.10:FF:000130">
    <property type="entry name" value="Ephrin type-A receptor 7"/>
    <property type="match status" value="1"/>
</dbReference>
<keyword evidence="7" id="KW-0812">Transmembrane</keyword>
<reference evidence="31" key="3">
    <citation type="submission" date="2025-09" db="UniProtKB">
        <authorList>
            <consortium name="Ensembl"/>
        </authorList>
    </citation>
    <scope>IDENTIFICATION</scope>
</reference>
<dbReference type="FunFam" id="2.60.120.260:FF:000001">
    <property type="entry name" value="Ephrin type-A receptor 7"/>
    <property type="match status" value="1"/>
</dbReference>
<reference evidence="31" key="2">
    <citation type="submission" date="2025-08" db="UniProtKB">
        <authorList>
            <consortium name="Ensembl"/>
        </authorList>
    </citation>
    <scope>IDENTIFICATION</scope>
</reference>
<dbReference type="Pfam" id="PF01404">
    <property type="entry name" value="Ephrin_lbd"/>
    <property type="match status" value="1"/>
</dbReference>
<dbReference type="SUPFAM" id="SSF49785">
    <property type="entry name" value="Galactose-binding domain-like"/>
    <property type="match status" value="1"/>
</dbReference>
<dbReference type="InterPro" id="IPR016257">
    <property type="entry name" value="Tyr_kinase_ephrin_rcpt"/>
</dbReference>
<proteinExistence type="predicted"/>
<keyword evidence="16" id="KW-0472">Membrane</keyword>
<keyword evidence="12" id="KW-0418">Kinase</keyword>
<keyword evidence="15" id="KW-1133">Transmembrane helix</keyword>
<dbReference type="Pfam" id="PF14575">
    <property type="entry name" value="EphA2_TM"/>
    <property type="match status" value="1"/>
</dbReference>
<dbReference type="GO" id="GO:0005005">
    <property type="term" value="F:transmembrane-ephrin receptor activity"/>
    <property type="evidence" value="ECO:0007669"/>
    <property type="project" value="TreeGrafter"/>
</dbReference>
<dbReference type="Ensembl" id="ENSENLT00000038036.1">
    <property type="protein sequence ID" value="ENSENLP00000037046.1"/>
    <property type="gene ID" value="ENSENLG00000013877.1"/>
</dbReference>
<evidence type="ECO:0000256" key="9">
    <source>
        <dbReference type="ARBA" id="ARBA00022729"/>
    </source>
</evidence>
<comment type="subcellular location">
    <subcellularLocation>
        <location evidence="1">Cell membrane</location>
        <topology evidence="1">Single-pass type I membrane protein</topology>
    </subcellularLocation>
</comment>
<dbReference type="Gene3D" id="1.10.150.50">
    <property type="entry name" value="Transcription Factor, Ets-1"/>
    <property type="match status" value="1"/>
</dbReference>
<evidence type="ECO:0000256" key="3">
    <source>
        <dbReference type="ARBA" id="ARBA00022473"/>
    </source>
</evidence>
<evidence type="ECO:0000256" key="26">
    <source>
        <dbReference type="SAM" id="SignalP"/>
    </source>
</evidence>
<feature type="domain" description="Fibronectin type-III" evidence="29">
    <location>
        <begin position="330"/>
        <end position="440"/>
    </location>
</feature>
<evidence type="ECO:0000256" key="8">
    <source>
        <dbReference type="ARBA" id="ARBA00022703"/>
    </source>
</evidence>
<comment type="catalytic activity">
    <reaction evidence="20">
        <text>L-tyrosyl-[protein] + ATP = O-phospho-L-tyrosyl-[protein] + ADP + H(+)</text>
        <dbReference type="Rhea" id="RHEA:10596"/>
        <dbReference type="Rhea" id="RHEA-COMP:10136"/>
        <dbReference type="Rhea" id="RHEA-COMP:20101"/>
        <dbReference type="ChEBI" id="CHEBI:15378"/>
        <dbReference type="ChEBI" id="CHEBI:30616"/>
        <dbReference type="ChEBI" id="CHEBI:46858"/>
        <dbReference type="ChEBI" id="CHEBI:61978"/>
        <dbReference type="ChEBI" id="CHEBI:456216"/>
        <dbReference type="EC" id="2.7.10.1"/>
    </reaction>
</comment>
<dbReference type="AlphaFoldDB" id="A0A665VZK1"/>
<keyword evidence="14" id="KW-0524">Neurogenesis</keyword>
<dbReference type="InterPro" id="IPR013761">
    <property type="entry name" value="SAM/pointed_sf"/>
</dbReference>
<dbReference type="PROSITE" id="PS51550">
    <property type="entry name" value="EPH_LBD"/>
    <property type="match status" value="1"/>
</dbReference>
<dbReference type="InterPro" id="IPR003961">
    <property type="entry name" value="FN3_dom"/>
</dbReference>
<evidence type="ECO:0000256" key="23">
    <source>
        <dbReference type="PIRSR" id="PIRSR000666-2"/>
    </source>
</evidence>
<dbReference type="InterPro" id="IPR013783">
    <property type="entry name" value="Ig-like_fold"/>
</dbReference>
<evidence type="ECO:0000256" key="1">
    <source>
        <dbReference type="ARBA" id="ARBA00004251"/>
    </source>
</evidence>
<keyword evidence="3" id="KW-0217">Developmental protein</keyword>
<dbReference type="InterPro" id="IPR008266">
    <property type="entry name" value="Tyr_kinase_AS"/>
</dbReference>
<evidence type="ECO:0000256" key="13">
    <source>
        <dbReference type="ARBA" id="ARBA00022840"/>
    </source>
</evidence>
<evidence type="ECO:0000256" key="22">
    <source>
        <dbReference type="PIRSR" id="PIRSR000666-1"/>
    </source>
</evidence>
<dbReference type="InterPro" id="IPR001660">
    <property type="entry name" value="SAM"/>
</dbReference>
<dbReference type="GO" id="GO:0005886">
    <property type="term" value="C:plasma membrane"/>
    <property type="evidence" value="ECO:0007669"/>
    <property type="project" value="UniProtKB-SubCell"/>
</dbReference>
<feature type="active site" description="Proton acceptor" evidence="22">
    <location>
        <position position="738"/>
    </location>
</feature>
<keyword evidence="10" id="KW-0677">Repeat</keyword>
<evidence type="ECO:0000259" key="29">
    <source>
        <dbReference type="PROSITE" id="PS50853"/>
    </source>
</evidence>
<evidence type="ECO:0000256" key="2">
    <source>
        <dbReference type="ARBA" id="ARBA00011902"/>
    </source>
</evidence>
<evidence type="ECO:0000259" key="27">
    <source>
        <dbReference type="PROSITE" id="PS50011"/>
    </source>
</evidence>
<dbReference type="FunFam" id="2.60.40.1770:FF:000001">
    <property type="entry name" value="Ephrin type-A receptor 5"/>
    <property type="match status" value="1"/>
</dbReference>
<dbReference type="PROSITE" id="PS50011">
    <property type="entry name" value="PROTEIN_KINASE_DOM"/>
    <property type="match status" value="1"/>
</dbReference>
<evidence type="ECO:0000256" key="7">
    <source>
        <dbReference type="ARBA" id="ARBA00022692"/>
    </source>
</evidence>
<evidence type="ECO:0000256" key="25">
    <source>
        <dbReference type="PROSITE-ProRule" id="PRU10141"/>
    </source>
</evidence>
<keyword evidence="13 23" id="KW-0067">ATP-binding</keyword>
<dbReference type="InterPro" id="IPR027936">
    <property type="entry name" value="Eph_TM"/>
</dbReference>
<keyword evidence="32" id="KW-1185">Reference proteome</keyword>
<dbReference type="SMART" id="SM01411">
    <property type="entry name" value="Ephrin_rec_like"/>
    <property type="match status" value="1"/>
</dbReference>
<dbReference type="GO" id="GO:0006915">
    <property type="term" value="P:apoptotic process"/>
    <property type="evidence" value="ECO:0007669"/>
    <property type="project" value="UniProtKB-KW"/>
</dbReference>
<keyword evidence="19" id="KW-0325">Glycoprotein</keyword>
<dbReference type="InterPro" id="IPR001090">
    <property type="entry name" value="Ephrin_rcpt_lig-bd_dom"/>
</dbReference>
<dbReference type="SMART" id="SM00060">
    <property type="entry name" value="FN3"/>
    <property type="match status" value="2"/>
</dbReference>
<evidence type="ECO:0000256" key="20">
    <source>
        <dbReference type="ARBA" id="ARBA00051243"/>
    </source>
</evidence>
<name>A0A665VZK1_ECHNA</name>
<dbReference type="PRINTS" id="PR00109">
    <property type="entry name" value="TYRKINASE"/>
</dbReference>
<keyword evidence="18" id="KW-0675">Receptor</keyword>
<feature type="disulfide bond" evidence="24">
    <location>
        <begin position="73"/>
        <end position="191"/>
    </location>
</feature>
<dbReference type="PRINTS" id="PR00014">
    <property type="entry name" value="FNTYPEIII"/>
</dbReference>
<dbReference type="CDD" id="cd00063">
    <property type="entry name" value="FN3"/>
    <property type="match status" value="2"/>
</dbReference>
<keyword evidence="6" id="KW-0808">Transferase</keyword>
<dbReference type="InterPro" id="IPR050449">
    <property type="entry name" value="Ephrin_rcpt_TKs"/>
</dbReference>
<dbReference type="FunFam" id="2.60.40.10:FF:000190">
    <property type="entry name" value="Ephrin type-A receptor 7"/>
    <property type="match status" value="1"/>
</dbReference>
<dbReference type="EC" id="2.7.10.1" evidence="2"/>
<dbReference type="PROSITE" id="PS50105">
    <property type="entry name" value="SAM_DOMAIN"/>
    <property type="match status" value="1"/>
</dbReference>
<keyword evidence="9 26" id="KW-0732">Signal</keyword>
<evidence type="ECO:0000256" key="5">
    <source>
        <dbReference type="ARBA" id="ARBA00022553"/>
    </source>
</evidence>
<dbReference type="PROSITE" id="PS00107">
    <property type="entry name" value="PROTEIN_KINASE_ATP"/>
    <property type="match status" value="1"/>
</dbReference>
<dbReference type="InterPro" id="IPR011009">
    <property type="entry name" value="Kinase-like_dom_sf"/>
</dbReference>
<evidence type="ECO:0000313" key="32">
    <source>
        <dbReference type="Proteomes" id="UP000472264"/>
    </source>
</evidence>
<gene>
    <name evidence="31" type="primary">epha7</name>
</gene>
<dbReference type="PANTHER" id="PTHR46877:SF9">
    <property type="entry name" value="EPHRIN TYPE-A RECEPTOR 7"/>
    <property type="match status" value="1"/>
</dbReference>
<dbReference type="InterPro" id="IPR011641">
    <property type="entry name" value="Tyr-kin_ephrin_A/B_rcpt-like"/>
</dbReference>
<dbReference type="FunFam" id="1.10.150.50:FF:000001">
    <property type="entry name" value="Ephrin type-A receptor 5"/>
    <property type="match status" value="1"/>
</dbReference>
<dbReference type="Pfam" id="PF25599">
    <property type="entry name" value="Ephrin_CRD"/>
    <property type="match status" value="1"/>
</dbReference>
<dbReference type="Gene3D" id="1.10.510.10">
    <property type="entry name" value="Transferase(Phosphotransferase) domain 1"/>
    <property type="match status" value="1"/>
</dbReference>
<evidence type="ECO:0000256" key="24">
    <source>
        <dbReference type="PIRSR" id="PIRSR000666-3"/>
    </source>
</evidence>
<evidence type="ECO:0000256" key="15">
    <source>
        <dbReference type="ARBA" id="ARBA00022989"/>
    </source>
</evidence>
<dbReference type="FunFam" id="2.60.40.10:FF:000045">
    <property type="entry name" value="Ephrin type-A receptor 5"/>
    <property type="match status" value="1"/>
</dbReference>
<dbReference type="InterPro" id="IPR017441">
    <property type="entry name" value="Protein_kinase_ATP_BS"/>
</dbReference>
<dbReference type="SUPFAM" id="SSF56112">
    <property type="entry name" value="Protein kinase-like (PK-like)"/>
    <property type="match status" value="1"/>
</dbReference>
<dbReference type="InterPro" id="IPR001426">
    <property type="entry name" value="Tyr_kinase_rcpt_V_CS"/>
</dbReference>
<sequence length="969" mass="109108">MLSRSNPCVWIIFCLYLCCCVDSGEAQNAKEVILLDSKAQQTELEWISYPPNGWEEISGLDENYTPIRTYQVCQVMEPNQNNWLRTNWIEKSDAQRIFVELKFTLRDCNSLPGVVGTCKETFNLYYQETDSEVGRSLRENQYVKIDTIAADESFTQGDLGERKMKLNTEVRIIGPLSRRGFYLAFQDVGACIALVSVKVYYKKCWSIIENLATFPDTVTGSEFSSLVEVEGVCVSDAEEEADNSPKMHCSAEGEWLVPIGKCICKAGFHQKGDACEPCGRGFYKSSSQDLQCSRCPAHSFNDREGSWRCDCEDGYYRGPSDPPSVACTRPPSAPQNLVYNINQTTISLEWSPPVDTGGRNDVRYRVICRRCSWEPEECVPCGLNVGYSPAQSELVETYVTITDLLAHANYTFEVEAVNGVSDLSRTQRLFAAVSIATGQAAPSQVSEVIKEKVQQRSVQLSWQEPQQPNGVITEYEIKYYEKDQKNRIYSTVRSKSTSATVNNLKPSTAYVFQIRAFTEAGYGTYGPTLEITTKEEATGKKIFFPTRTLQHCGYSKADQEGDEELYFQCECLHHPNTRMFKFPGTKTYIDPETYEDPNRAVHQFAKELDASCIKIERVIGAGEFGEVCSGRLKLPGKRDVSVAIKTLKVGYTEKQRRDFLCEASIMGQFDHPNVVHLEGVVTRGKPVMIVIEYMENGSLDAFLRKHDGQFTVIQLVGMLRGIAAGMRYLSDMGYVHRDLAARNILVNSNLVCKVSDFGLSRVIDDDPEAVYTTTGGKIPVRWTAPEAIQYRKFTSASDAWSYGIVMWEVMSYGERPYWDMSNQDVIKAIEEGYRLPAPMDCPPGLHQLMLDCWQKDRAERPKFDQIVGILDKMIRNPNTLKTPVGTCTSTPDFTAFRSVGEWLDAIKMERYRDNFTAAGYSSLESVARMSIEDVMSLGITLVGHQKKIMSSIQTMRAQMLHLHGTGVQV</sequence>
<feature type="disulfide bond" evidence="24">
    <location>
        <begin position="108"/>
        <end position="118"/>
    </location>
</feature>
<dbReference type="SUPFAM" id="SSF47769">
    <property type="entry name" value="SAM/Pointed domain"/>
    <property type="match status" value="1"/>
</dbReference>
<feature type="domain" description="Eph LBD" evidence="30">
    <location>
        <begin position="31"/>
        <end position="209"/>
    </location>
</feature>
<feature type="domain" description="Protein kinase" evidence="27">
    <location>
        <begin position="613"/>
        <end position="874"/>
    </location>
</feature>
<reference evidence="31" key="1">
    <citation type="submission" date="2021-04" db="EMBL/GenBank/DDBJ databases">
        <authorList>
            <consortium name="Wellcome Sanger Institute Data Sharing"/>
        </authorList>
    </citation>
    <scope>NUCLEOTIDE SEQUENCE [LARGE SCALE GENOMIC DNA]</scope>
</reference>
<evidence type="ECO:0000259" key="28">
    <source>
        <dbReference type="PROSITE" id="PS50105"/>
    </source>
</evidence>
<keyword evidence="5" id="KW-0597">Phosphoprotein</keyword>
<dbReference type="Pfam" id="PF07714">
    <property type="entry name" value="PK_Tyr_Ser-Thr"/>
    <property type="match status" value="1"/>
</dbReference>
<keyword evidence="11 23" id="KW-0547">Nucleotide-binding</keyword>
<evidence type="ECO:0000256" key="17">
    <source>
        <dbReference type="ARBA" id="ARBA00023137"/>
    </source>
</evidence>
<evidence type="ECO:0000256" key="19">
    <source>
        <dbReference type="ARBA" id="ARBA00023180"/>
    </source>
</evidence>
<dbReference type="GO" id="GO:0007411">
    <property type="term" value="P:axon guidance"/>
    <property type="evidence" value="ECO:0007669"/>
    <property type="project" value="TreeGrafter"/>
</dbReference>
<dbReference type="CDD" id="cd05066">
    <property type="entry name" value="PTKc_EphR_A"/>
    <property type="match status" value="1"/>
</dbReference>
<evidence type="ECO:0000256" key="11">
    <source>
        <dbReference type="ARBA" id="ARBA00022741"/>
    </source>
</evidence>
<accession>A0A665VZK1</accession>
<dbReference type="PROSITE" id="PS50853">
    <property type="entry name" value="FN3"/>
    <property type="match status" value="2"/>
</dbReference>
<dbReference type="PANTHER" id="PTHR46877">
    <property type="entry name" value="EPH RECEPTOR A5"/>
    <property type="match status" value="1"/>
</dbReference>
<dbReference type="InterPro" id="IPR020635">
    <property type="entry name" value="Tyr_kinase_cat_dom"/>
</dbReference>
<dbReference type="Pfam" id="PF00536">
    <property type="entry name" value="SAM_1"/>
    <property type="match status" value="1"/>
</dbReference>
<evidence type="ECO:0000256" key="18">
    <source>
        <dbReference type="ARBA" id="ARBA00023170"/>
    </source>
</evidence>
<keyword evidence="17" id="KW-0829">Tyrosine-protein kinase</keyword>
<evidence type="ECO:0000259" key="30">
    <source>
        <dbReference type="PROSITE" id="PS51550"/>
    </source>
</evidence>
<dbReference type="Proteomes" id="UP000472264">
    <property type="component" value="Chromosome 24"/>
</dbReference>
<feature type="domain" description="SAM" evidence="28">
    <location>
        <begin position="894"/>
        <end position="958"/>
    </location>
</feature>
<dbReference type="InterPro" id="IPR001245">
    <property type="entry name" value="Ser-Thr/Tyr_kinase_cat_dom"/>
</dbReference>